<reference evidence="4" key="1">
    <citation type="submission" date="2022-11" db="UniProtKB">
        <authorList>
            <consortium name="WormBaseParasite"/>
        </authorList>
    </citation>
    <scope>IDENTIFICATION</scope>
</reference>
<keyword evidence="3" id="KW-1185">Reference proteome</keyword>
<protein>
    <submittedName>
        <fullName evidence="4">Apple domain-containing protein</fullName>
    </submittedName>
</protein>
<feature type="compositionally biased region" description="Polar residues" evidence="1">
    <location>
        <begin position="299"/>
        <end position="312"/>
    </location>
</feature>
<organism evidence="3 4">
    <name type="scientific">Plectus sambesii</name>
    <dbReference type="NCBI Taxonomy" id="2011161"/>
    <lineage>
        <taxon>Eukaryota</taxon>
        <taxon>Metazoa</taxon>
        <taxon>Ecdysozoa</taxon>
        <taxon>Nematoda</taxon>
        <taxon>Chromadorea</taxon>
        <taxon>Plectida</taxon>
        <taxon>Plectina</taxon>
        <taxon>Plectoidea</taxon>
        <taxon>Plectidae</taxon>
        <taxon>Plectus</taxon>
    </lineage>
</organism>
<dbReference type="InterPro" id="IPR003609">
    <property type="entry name" value="Pan_app"/>
</dbReference>
<evidence type="ECO:0000259" key="2">
    <source>
        <dbReference type="Pfam" id="PF00024"/>
    </source>
</evidence>
<evidence type="ECO:0000256" key="1">
    <source>
        <dbReference type="SAM" id="MobiDB-lite"/>
    </source>
</evidence>
<proteinExistence type="predicted"/>
<sequence length="312" mass="35959">MGVDPDVHLSSTPQNYKVYPNVSDCAARCAAETNFTCRAFVWMGPNSGCVLHGKLDMPVIMENGSRWFLVDLDCAAKQPCWWSVKATNIDPTSIGASMKAVNVQNHNQCQALCLMGVLQPECRAYALTNDPFYSDGYNCYLFPPLSDAQVTPASSGNNNSNSKSFLNLNENDNNSKTYYNLYNFNANDANKKPDCNNDYYKESYYKLDNFNDTNNDDDKKTYYYNDNSSNHDYYEKSYYYYNNYNGSDVNKKTHYYYSNFVDKNTYYDFDKNTNHNYNKATYHKLDKHTKQYDSKKDNNFNGSSSNYHSHST</sequence>
<accession>A0A914WVI0</accession>
<feature type="region of interest" description="Disordered" evidence="1">
    <location>
        <begin position="291"/>
        <end position="312"/>
    </location>
</feature>
<dbReference type="Proteomes" id="UP000887566">
    <property type="component" value="Unplaced"/>
</dbReference>
<evidence type="ECO:0000313" key="4">
    <source>
        <dbReference type="WBParaSite" id="PSAMB.scaffold4size155531.g218.t1"/>
    </source>
</evidence>
<name>A0A914WVI0_9BILA</name>
<feature type="domain" description="Apple" evidence="2">
    <location>
        <begin position="19"/>
        <end position="55"/>
    </location>
</feature>
<dbReference type="Gene3D" id="3.50.4.10">
    <property type="entry name" value="Hepatocyte Growth Factor"/>
    <property type="match status" value="1"/>
</dbReference>
<dbReference type="WBParaSite" id="PSAMB.scaffold4size155531.g218.t1">
    <property type="protein sequence ID" value="PSAMB.scaffold4size155531.g218.t1"/>
    <property type="gene ID" value="PSAMB.scaffold4size155531.g218"/>
</dbReference>
<dbReference type="Pfam" id="PF00024">
    <property type="entry name" value="PAN_1"/>
    <property type="match status" value="1"/>
</dbReference>
<dbReference type="SUPFAM" id="SSF57414">
    <property type="entry name" value="Hairpin loop containing domain-like"/>
    <property type="match status" value="1"/>
</dbReference>
<evidence type="ECO:0000313" key="3">
    <source>
        <dbReference type="Proteomes" id="UP000887566"/>
    </source>
</evidence>
<dbReference type="AlphaFoldDB" id="A0A914WVI0"/>